<dbReference type="EMBL" id="JARVKM010000058">
    <property type="protein sequence ID" value="KAK9772687.1"/>
    <property type="molecule type" value="Genomic_DNA"/>
</dbReference>
<dbReference type="SMART" id="SM00717">
    <property type="entry name" value="SANT"/>
    <property type="match status" value="3"/>
</dbReference>
<dbReference type="PROSITE" id="PS51294">
    <property type="entry name" value="HTH_MYB"/>
    <property type="match status" value="1"/>
</dbReference>
<protein>
    <submittedName>
        <fullName evidence="4">Myb-like domain-containing protein</fullName>
    </submittedName>
</protein>
<feature type="compositionally biased region" description="Low complexity" evidence="1">
    <location>
        <begin position="304"/>
        <end position="315"/>
    </location>
</feature>
<proteinExistence type="predicted"/>
<dbReference type="Gene3D" id="1.10.10.60">
    <property type="entry name" value="Homeodomain-like"/>
    <property type="match status" value="3"/>
</dbReference>
<dbReference type="Proteomes" id="UP001465668">
    <property type="component" value="Unassembled WGS sequence"/>
</dbReference>
<sequence length="377" mass="41566">MSSPSEIISRDRRKWTVEQDQALKAAVTKAASSGRSIVWSEVASCIPGKNNKSCRKRWYYKVASNFKNGPWSAAEDQRLRRAVEIHGTKWSRVSEDVKTRNGDQCWKRWHDSLNPEINHSPWTAEEDSTLTHEVERSGRRWQDIVDRHFPSRTALAAKNRYALLQRRPDVLTESSATRNQVMNAQEQGSTGGNAIGPTATSNMLMTPDSIVRDLGFDTPMEFLDFSSFPYNLQSNSIGFTMDATAAPNDAARQDSFIGLDNFTSSGPGPAIFNPLITDAGTPASASIAVTDGSQAESDALSEYSDVSSEASVESPPSKPSHEITGTDRRASAVPEKVLLVHVECSPHHFESVMDKLSRGINDMMIAGDIKVVRYSVQ</sequence>
<dbReference type="PANTHER" id="PTHR45614:SF199">
    <property type="entry name" value="MYB-LIKE TRANSCRIPTION FACTOR (EUROFUNG)-RELATED"/>
    <property type="match status" value="1"/>
</dbReference>
<accession>A0ABR2XG70</accession>
<dbReference type="CDD" id="cd00167">
    <property type="entry name" value="SANT"/>
    <property type="match status" value="3"/>
</dbReference>
<feature type="domain" description="Myb-like" evidence="2">
    <location>
        <begin position="114"/>
        <end position="165"/>
    </location>
</feature>
<dbReference type="PANTHER" id="PTHR45614">
    <property type="entry name" value="MYB PROTEIN-RELATED"/>
    <property type="match status" value="1"/>
</dbReference>
<gene>
    <name evidence="4" type="ORF">SCAR479_10557</name>
</gene>
<comment type="caution">
    <text evidence="4">The sequence shown here is derived from an EMBL/GenBank/DDBJ whole genome shotgun (WGS) entry which is preliminary data.</text>
</comment>
<dbReference type="InterPro" id="IPR001005">
    <property type="entry name" value="SANT/Myb"/>
</dbReference>
<feature type="domain" description="Myb-like" evidence="2">
    <location>
        <begin position="7"/>
        <end position="62"/>
    </location>
</feature>
<keyword evidence="5" id="KW-1185">Reference proteome</keyword>
<reference evidence="4 5" key="1">
    <citation type="submission" date="2024-02" db="EMBL/GenBank/DDBJ databases">
        <title>First draft genome assembly of two strains of Seiridium cardinale.</title>
        <authorList>
            <person name="Emiliani G."/>
            <person name="Scali E."/>
        </authorList>
    </citation>
    <scope>NUCLEOTIDE SEQUENCE [LARGE SCALE GENOMIC DNA]</scope>
    <source>
        <strain evidence="4 5">BM-138-000479</strain>
    </source>
</reference>
<feature type="compositionally biased region" description="Basic and acidic residues" evidence="1">
    <location>
        <begin position="319"/>
        <end position="330"/>
    </location>
</feature>
<dbReference type="SUPFAM" id="SSF46689">
    <property type="entry name" value="Homeodomain-like"/>
    <property type="match status" value="2"/>
</dbReference>
<dbReference type="PROSITE" id="PS50090">
    <property type="entry name" value="MYB_LIKE"/>
    <property type="match status" value="3"/>
</dbReference>
<dbReference type="InterPro" id="IPR050560">
    <property type="entry name" value="MYB_TF"/>
</dbReference>
<dbReference type="InterPro" id="IPR009057">
    <property type="entry name" value="Homeodomain-like_sf"/>
</dbReference>
<name>A0ABR2XG70_9PEZI</name>
<evidence type="ECO:0000256" key="1">
    <source>
        <dbReference type="SAM" id="MobiDB-lite"/>
    </source>
</evidence>
<organism evidence="4 5">
    <name type="scientific">Seiridium cardinale</name>
    <dbReference type="NCBI Taxonomy" id="138064"/>
    <lineage>
        <taxon>Eukaryota</taxon>
        <taxon>Fungi</taxon>
        <taxon>Dikarya</taxon>
        <taxon>Ascomycota</taxon>
        <taxon>Pezizomycotina</taxon>
        <taxon>Sordariomycetes</taxon>
        <taxon>Xylariomycetidae</taxon>
        <taxon>Amphisphaeriales</taxon>
        <taxon>Sporocadaceae</taxon>
        <taxon>Seiridium</taxon>
    </lineage>
</organism>
<evidence type="ECO:0000259" key="2">
    <source>
        <dbReference type="PROSITE" id="PS50090"/>
    </source>
</evidence>
<evidence type="ECO:0000313" key="5">
    <source>
        <dbReference type="Proteomes" id="UP001465668"/>
    </source>
</evidence>
<feature type="region of interest" description="Disordered" evidence="1">
    <location>
        <begin position="304"/>
        <end position="330"/>
    </location>
</feature>
<dbReference type="Pfam" id="PF00249">
    <property type="entry name" value="Myb_DNA-binding"/>
    <property type="match status" value="1"/>
</dbReference>
<dbReference type="Pfam" id="PF13921">
    <property type="entry name" value="Myb_DNA-bind_6"/>
    <property type="match status" value="1"/>
</dbReference>
<evidence type="ECO:0000313" key="4">
    <source>
        <dbReference type="EMBL" id="KAK9772687.1"/>
    </source>
</evidence>
<feature type="domain" description="HTH myb-type" evidence="3">
    <location>
        <begin position="63"/>
        <end position="117"/>
    </location>
</feature>
<dbReference type="InterPro" id="IPR017930">
    <property type="entry name" value="Myb_dom"/>
</dbReference>
<feature type="domain" description="Myb-like" evidence="2">
    <location>
        <begin position="63"/>
        <end position="113"/>
    </location>
</feature>
<evidence type="ECO:0000259" key="3">
    <source>
        <dbReference type="PROSITE" id="PS51294"/>
    </source>
</evidence>